<dbReference type="EMBL" id="AFZE01000005">
    <property type="protein sequence ID" value="EHL16158.1"/>
    <property type="molecule type" value="Genomic_DNA"/>
</dbReference>
<dbReference type="CDD" id="cd03786">
    <property type="entry name" value="GTB_UDP-GlcNAc_2-Epimerase"/>
    <property type="match status" value="1"/>
</dbReference>
<dbReference type="BioCyc" id="EBAC796937-HMP:GMGH-1419-MONOMER"/>
<dbReference type="Proteomes" id="UP000006437">
    <property type="component" value="Unassembled WGS sequence"/>
</dbReference>
<proteinExistence type="predicted"/>
<comment type="caution">
    <text evidence="2">The sequence shown here is derived from an EMBL/GenBank/DDBJ whole genome shotgun (WGS) entry which is preliminary data.</text>
</comment>
<dbReference type="PANTHER" id="PTHR43174:SF3">
    <property type="entry name" value="UDP-N-ACETYLGLUCOSAMINE 2-EPIMERASE"/>
    <property type="match status" value="1"/>
</dbReference>
<dbReference type="AlphaFoldDB" id="G9WZ13"/>
<sequence length="390" mass="43788">MKKIISVLTATRAEYGLLKPLIKKLSKIEEFDIRIVATGMHLSQEFGLTYKEIEQDGFIIDKKIEILLSSDTSSSVSKSMGLAMISFADYFSSLKPNLLIVLGDRYETLAVSLVAMNEKIPIAHLYGGEKTEGAIDDVIRHSITKLSYLHFTSTDEYRKRVIQLGEHPNRVFNVGALGIENILNEKLLTKKELEASLNISLDKKYAIATFHPVTLEDKTAKAQITNLLDVCSEYENINFIFTKSNADANGRMINKILDEYEKKVDNIYVFTSLGMLRYLSALKYCSFVIGNSSSGLLEAPTFKIPTINIGDRQKGRQKASSVIDCLPDKSSIQKAIDKATENEFIDISKNTVNPYGDGNSSDKIIKILKKYLLKENIDLKKSFYDCEVNE</sequence>
<gene>
    <name evidence="2" type="ORF">HMPREF9629_01414</name>
</gene>
<dbReference type="GO" id="GO:0004553">
    <property type="term" value="F:hydrolase activity, hydrolyzing O-glycosyl compounds"/>
    <property type="evidence" value="ECO:0007669"/>
    <property type="project" value="InterPro"/>
</dbReference>
<name>G9WZ13_9FIRM</name>
<evidence type="ECO:0000313" key="2">
    <source>
        <dbReference type="EMBL" id="EHL16158.1"/>
    </source>
</evidence>
<accession>G9WZ13</accession>
<dbReference type="InterPro" id="IPR020004">
    <property type="entry name" value="UDP-GlcNAc_Epase"/>
</dbReference>
<dbReference type="PATRIC" id="fig|796937.3.peg.610"/>
<dbReference type="SUPFAM" id="SSF53756">
    <property type="entry name" value="UDP-Glycosyltransferase/glycogen phosphorylase"/>
    <property type="match status" value="1"/>
</dbReference>
<dbReference type="Gene3D" id="3.40.50.2000">
    <property type="entry name" value="Glycogen Phosphorylase B"/>
    <property type="match status" value="2"/>
</dbReference>
<dbReference type="InterPro" id="IPR029767">
    <property type="entry name" value="WecB-like"/>
</dbReference>
<evidence type="ECO:0000313" key="3">
    <source>
        <dbReference type="Proteomes" id="UP000006437"/>
    </source>
</evidence>
<organism evidence="2 3">
    <name type="scientific">Peptoanaerobacter stomatis</name>
    <dbReference type="NCBI Taxonomy" id="796937"/>
    <lineage>
        <taxon>Bacteria</taxon>
        <taxon>Bacillati</taxon>
        <taxon>Bacillota</taxon>
        <taxon>Clostridia</taxon>
        <taxon>Peptostreptococcales</taxon>
        <taxon>Filifactoraceae</taxon>
        <taxon>Peptoanaerobacter</taxon>
    </lineage>
</organism>
<dbReference type="NCBIfam" id="TIGR03568">
    <property type="entry name" value="NeuC_NnaA"/>
    <property type="match status" value="1"/>
</dbReference>
<dbReference type="Pfam" id="PF02350">
    <property type="entry name" value="Epimerase_2"/>
    <property type="match status" value="1"/>
</dbReference>
<dbReference type="GO" id="GO:0006047">
    <property type="term" value="P:UDP-N-acetylglucosamine metabolic process"/>
    <property type="evidence" value="ECO:0007669"/>
    <property type="project" value="InterPro"/>
</dbReference>
<dbReference type="RefSeq" id="WP_009525644.1">
    <property type="nucleotide sequence ID" value="NZ_JH414554.1"/>
</dbReference>
<reference evidence="2 3" key="1">
    <citation type="submission" date="2011-08" db="EMBL/GenBank/DDBJ databases">
        <title>The Genome Sequence of Eubacteriaceae bacterium ACC19a.</title>
        <authorList>
            <consortium name="The Broad Institute Genome Sequencing Platform"/>
            <person name="Earl A."/>
            <person name="Ward D."/>
            <person name="Feldgarden M."/>
            <person name="Gevers D."/>
            <person name="Sizova M."/>
            <person name="Hazen A."/>
            <person name="Epstein S."/>
            <person name="Young S.K."/>
            <person name="Zeng Q."/>
            <person name="Gargeya S."/>
            <person name="Fitzgerald M."/>
            <person name="Haas B."/>
            <person name="Abouelleil A."/>
            <person name="Alvarado L."/>
            <person name="Arachchi H.M."/>
            <person name="Berlin A."/>
            <person name="Brown A."/>
            <person name="Chapman S.B."/>
            <person name="Chen Z."/>
            <person name="Dunbar C."/>
            <person name="Freedman E."/>
            <person name="Gearin G."/>
            <person name="Gellesch M."/>
            <person name="Goldberg J."/>
            <person name="Griggs A."/>
            <person name="Gujja S."/>
            <person name="Heiman D."/>
            <person name="Howarth C."/>
            <person name="Larson L."/>
            <person name="Lui A."/>
            <person name="MacDonald P.J.P."/>
            <person name="Montmayeur A."/>
            <person name="Murphy C."/>
            <person name="Neiman D."/>
            <person name="Pearson M."/>
            <person name="Priest M."/>
            <person name="Roberts A."/>
            <person name="Saif S."/>
            <person name="Shea T."/>
            <person name="Shenoy N."/>
            <person name="Sisk P."/>
            <person name="Stolte C."/>
            <person name="Sykes S."/>
            <person name="Wortman J."/>
            <person name="Nusbaum C."/>
            <person name="Birren B."/>
        </authorList>
    </citation>
    <scope>NUCLEOTIDE SEQUENCE [LARGE SCALE GENOMIC DNA]</scope>
    <source>
        <strain evidence="2 3">ACC19a</strain>
    </source>
</reference>
<dbReference type="InterPro" id="IPR003331">
    <property type="entry name" value="UDP_GlcNAc_Epimerase_2_dom"/>
</dbReference>
<dbReference type="PANTHER" id="PTHR43174">
    <property type="entry name" value="UDP-N-ACETYLGLUCOSAMINE 2-EPIMERASE"/>
    <property type="match status" value="1"/>
</dbReference>
<feature type="domain" description="UDP-N-acetylglucosamine 2-epimerase" evidence="1">
    <location>
        <begin position="23"/>
        <end position="369"/>
    </location>
</feature>
<evidence type="ECO:0000259" key="1">
    <source>
        <dbReference type="Pfam" id="PF02350"/>
    </source>
</evidence>
<protein>
    <submittedName>
        <fullName evidence="2">UDP-N-acetyl-D-glucosamine 2-epimerase, UDP-hydrolysing</fullName>
    </submittedName>
</protein>
<dbReference type="HOGENOM" id="CLU_061127_0_0_9"/>